<proteinExistence type="inferred from homology"/>
<keyword evidence="3" id="KW-0597">Phosphoprotein</keyword>
<evidence type="ECO:0000256" key="13">
    <source>
        <dbReference type="PROSITE-ProRule" id="PRU00453"/>
    </source>
</evidence>
<dbReference type="Pfam" id="PF04438">
    <property type="entry name" value="zf-HIT"/>
    <property type="match status" value="1"/>
</dbReference>
<evidence type="ECO:0000256" key="10">
    <source>
        <dbReference type="ARBA" id="ARBA00061949"/>
    </source>
</evidence>
<dbReference type="FunFam" id="3.30.60.190:FF:000001">
    <property type="entry name" value="box C/D snoRNA protein 1"/>
    <property type="match status" value="1"/>
</dbReference>
<reference evidence="15" key="1">
    <citation type="submission" date="2025-08" db="UniProtKB">
        <authorList>
            <consortium name="Ensembl"/>
        </authorList>
    </citation>
    <scope>IDENTIFICATION</scope>
</reference>
<evidence type="ECO:0000256" key="3">
    <source>
        <dbReference type="ARBA" id="ARBA00022553"/>
    </source>
</evidence>
<dbReference type="GO" id="GO:0070761">
    <property type="term" value="C:pre-snoRNP complex"/>
    <property type="evidence" value="ECO:0007669"/>
    <property type="project" value="TreeGrafter"/>
</dbReference>
<dbReference type="Ensembl" id="ENSSMRT00000026101.1">
    <property type="protein sequence ID" value="ENSSMRP00000022318.1"/>
    <property type="gene ID" value="ENSSMRG00000017343.1"/>
</dbReference>
<comment type="subunit">
    <text evidence="10">Interacts with FBL, SNU13, NOP58, NUFIP1, RUVBL1, RUVBL2 and TAF9. Interacts (via HIT-type zinc finger) with the RUVBL1/RUVBL2 complex in the presence of ADP.</text>
</comment>
<dbReference type="PROSITE" id="PS51083">
    <property type="entry name" value="ZF_HIT"/>
    <property type="match status" value="1"/>
</dbReference>
<dbReference type="InterPro" id="IPR051639">
    <property type="entry name" value="BCD1"/>
</dbReference>
<dbReference type="PANTHER" id="PTHR13483">
    <property type="entry name" value="BOX C_D SNORNA PROTEIN 1-RELATED"/>
    <property type="match status" value="1"/>
</dbReference>
<dbReference type="InterPro" id="IPR007529">
    <property type="entry name" value="Znf_HIT"/>
</dbReference>
<name>A0A8D0DVI0_SALMN</name>
<dbReference type="GO" id="GO:0008270">
    <property type="term" value="F:zinc ion binding"/>
    <property type="evidence" value="ECO:0007669"/>
    <property type="project" value="UniProtKB-UniRule"/>
</dbReference>
<evidence type="ECO:0000256" key="2">
    <source>
        <dbReference type="ARBA" id="ARBA00022517"/>
    </source>
</evidence>
<evidence type="ECO:0000256" key="12">
    <source>
        <dbReference type="ARBA" id="ARBA00077531"/>
    </source>
</evidence>
<evidence type="ECO:0000256" key="5">
    <source>
        <dbReference type="ARBA" id="ARBA00022771"/>
    </source>
</evidence>
<feature type="domain" description="HIT-type" evidence="14">
    <location>
        <begin position="46"/>
        <end position="80"/>
    </location>
</feature>
<evidence type="ECO:0000256" key="4">
    <source>
        <dbReference type="ARBA" id="ARBA00022723"/>
    </source>
</evidence>
<dbReference type="GeneTree" id="ENSGT00390000017201"/>
<keyword evidence="2" id="KW-0690">Ribosome biogenesis</keyword>
<dbReference type="GO" id="GO:0000463">
    <property type="term" value="P:maturation of LSU-rRNA from tricistronic rRNA transcript (SSU-rRNA, 5.8S rRNA, LSU-rRNA)"/>
    <property type="evidence" value="ECO:0007669"/>
    <property type="project" value="TreeGrafter"/>
</dbReference>
<keyword evidence="7" id="KW-0832">Ubl conjugation</keyword>
<protein>
    <recommendedName>
        <fullName evidence="11">Box C/D snoRNA protein 1</fullName>
    </recommendedName>
    <alternativeName>
        <fullName evidence="12">Zinc finger HIT domain-containing protein 6</fullName>
    </alternativeName>
</protein>
<keyword evidence="5 13" id="KW-0863">Zinc-finger</keyword>
<evidence type="ECO:0000256" key="6">
    <source>
        <dbReference type="ARBA" id="ARBA00022833"/>
    </source>
</evidence>
<dbReference type="CDD" id="cd23023">
    <property type="entry name" value="zf-HIT_BCD1"/>
    <property type="match status" value="1"/>
</dbReference>
<keyword evidence="1" id="KW-1017">Isopeptide bond</keyword>
<sequence length="267" mass="31020">MPVTVVKCPCLFHIFLRYFYHRTGQDRTGKERKEVNHIHSRTIQICEVCDTEEAKYRCPGCLKYSCSLPCVKKHKTASNCNGVREKTAYVSVTEFSDLNLLSDYRFLEELGRLADCAARDDILHRPSSNKFINLLKNRARRCNICLKTSPVGFTKRDQIFFILHWVPDDKLLSDILKLYLDPQEADPVILQRLKIYTMAPQSDIQILMKVENRPHNSIRYEELDTKKSLLDNLKGKVVLEYPTLHVVLKKFNTDMIILGHGKNISYI</sequence>
<evidence type="ECO:0000313" key="15">
    <source>
        <dbReference type="Ensembl" id="ENSSMRP00000022318.1"/>
    </source>
</evidence>
<dbReference type="GO" id="GO:0005634">
    <property type="term" value="C:nucleus"/>
    <property type="evidence" value="ECO:0007669"/>
    <property type="project" value="TreeGrafter"/>
</dbReference>
<dbReference type="GO" id="GO:0048254">
    <property type="term" value="P:snoRNA localization"/>
    <property type="evidence" value="ECO:0007669"/>
    <property type="project" value="TreeGrafter"/>
</dbReference>
<dbReference type="Pfam" id="PF25790">
    <property type="entry name" value="BCD1"/>
    <property type="match status" value="1"/>
</dbReference>
<evidence type="ECO:0000256" key="8">
    <source>
        <dbReference type="ARBA" id="ARBA00049598"/>
    </source>
</evidence>
<accession>A0A8D0DVI0</accession>
<dbReference type="InterPro" id="IPR057721">
    <property type="entry name" value="BCD1_alpha/beta"/>
</dbReference>
<keyword evidence="16" id="KW-1185">Reference proteome</keyword>
<evidence type="ECO:0000256" key="1">
    <source>
        <dbReference type="ARBA" id="ARBA00022499"/>
    </source>
</evidence>
<keyword evidence="6" id="KW-0862">Zinc</keyword>
<organism evidence="15 16">
    <name type="scientific">Salvator merianae</name>
    <name type="common">Argentine black and white tegu</name>
    <name type="synonym">Tupinambis merianae</name>
    <dbReference type="NCBI Taxonomy" id="96440"/>
    <lineage>
        <taxon>Eukaryota</taxon>
        <taxon>Metazoa</taxon>
        <taxon>Chordata</taxon>
        <taxon>Craniata</taxon>
        <taxon>Vertebrata</taxon>
        <taxon>Euteleostomi</taxon>
        <taxon>Lepidosauria</taxon>
        <taxon>Squamata</taxon>
        <taxon>Bifurcata</taxon>
        <taxon>Unidentata</taxon>
        <taxon>Episquamata</taxon>
        <taxon>Laterata</taxon>
        <taxon>Teiioidea</taxon>
        <taxon>Teiidae</taxon>
        <taxon>Salvator</taxon>
    </lineage>
</organism>
<comment type="similarity">
    <text evidence="9">Belongs to the BCD1 family.</text>
</comment>
<dbReference type="GO" id="GO:0000492">
    <property type="term" value="P:box C/D snoRNP assembly"/>
    <property type="evidence" value="ECO:0007669"/>
    <property type="project" value="TreeGrafter"/>
</dbReference>
<reference evidence="15" key="2">
    <citation type="submission" date="2025-09" db="UniProtKB">
        <authorList>
            <consortium name="Ensembl"/>
        </authorList>
    </citation>
    <scope>IDENTIFICATION</scope>
</reference>
<dbReference type="Proteomes" id="UP000694421">
    <property type="component" value="Unplaced"/>
</dbReference>
<dbReference type="PANTHER" id="PTHR13483:SF3">
    <property type="entry name" value="BOX C_D SNORNA PROTEIN 1"/>
    <property type="match status" value="1"/>
</dbReference>
<dbReference type="SUPFAM" id="SSF144232">
    <property type="entry name" value="HIT/MYND zinc finger-like"/>
    <property type="match status" value="1"/>
</dbReference>
<evidence type="ECO:0000259" key="14">
    <source>
        <dbReference type="PROSITE" id="PS51083"/>
    </source>
</evidence>
<evidence type="ECO:0000256" key="9">
    <source>
        <dbReference type="ARBA" id="ARBA00049654"/>
    </source>
</evidence>
<dbReference type="AlphaFoldDB" id="A0A8D0DVI0"/>
<evidence type="ECO:0000256" key="7">
    <source>
        <dbReference type="ARBA" id="ARBA00022843"/>
    </source>
</evidence>
<evidence type="ECO:0000313" key="16">
    <source>
        <dbReference type="Proteomes" id="UP000694421"/>
    </source>
</evidence>
<dbReference type="Gene3D" id="3.30.60.190">
    <property type="match status" value="1"/>
</dbReference>
<keyword evidence="4" id="KW-0479">Metal-binding</keyword>
<evidence type="ECO:0000256" key="11">
    <source>
        <dbReference type="ARBA" id="ARBA00068630"/>
    </source>
</evidence>
<comment type="function">
    <text evidence="8">Required for box C/D snoRNAs accumulation involved in snoRNA processing, snoRNA transport to the nucleolus and ribosome biogenesis.</text>
</comment>